<dbReference type="Gene3D" id="1.20.1270.60">
    <property type="entry name" value="Arfaptin homology (AH) domain/BAR domain"/>
    <property type="match status" value="1"/>
</dbReference>
<keyword evidence="5" id="KW-1185">Reference proteome</keyword>
<dbReference type="GO" id="GO:0030139">
    <property type="term" value="C:endocytic vesicle"/>
    <property type="evidence" value="ECO:0007669"/>
    <property type="project" value="TreeGrafter"/>
</dbReference>
<feature type="region of interest" description="Disordered" evidence="2">
    <location>
        <begin position="352"/>
        <end position="412"/>
    </location>
</feature>
<dbReference type="AlphaFoldDB" id="A0AAJ6CLA6"/>
<dbReference type="GO" id="GO:0006897">
    <property type="term" value="P:endocytosis"/>
    <property type="evidence" value="ECO:0007669"/>
    <property type="project" value="UniProtKB-KW"/>
</dbReference>
<dbReference type="Pfam" id="PF10291">
    <property type="entry name" value="muHD"/>
    <property type="match status" value="1"/>
</dbReference>
<dbReference type="EMBL" id="CP119920">
    <property type="protein sequence ID" value="WFD16766.1"/>
    <property type="molecule type" value="Genomic_DNA"/>
</dbReference>
<feature type="compositionally biased region" description="Pro residues" evidence="2">
    <location>
        <begin position="280"/>
        <end position="317"/>
    </location>
</feature>
<evidence type="ECO:0000313" key="4">
    <source>
        <dbReference type="EMBL" id="WFD16766.1"/>
    </source>
</evidence>
<evidence type="ECO:0000259" key="3">
    <source>
        <dbReference type="PROSITE" id="PS51072"/>
    </source>
</evidence>
<dbReference type="SUPFAM" id="SSF103657">
    <property type="entry name" value="BAR/IMD domain-like"/>
    <property type="match status" value="1"/>
</dbReference>
<dbReference type="InterPro" id="IPR001060">
    <property type="entry name" value="FCH_dom"/>
</dbReference>
<dbReference type="PANTHER" id="PTHR23065:SF54">
    <property type="entry name" value="SUPPRESSOR OF YEAST PROFILIN DELETION"/>
    <property type="match status" value="1"/>
</dbReference>
<evidence type="ECO:0000256" key="1">
    <source>
        <dbReference type="ARBA" id="ARBA00022583"/>
    </source>
</evidence>
<keyword evidence="1" id="KW-0254">Endocytosis</keyword>
<dbReference type="GO" id="GO:0005886">
    <property type="term" value="C:plasma membrane"/>
    <property type="evidence" value="ECO:0007669"/>
    <property type="project" value="TreeGrafter"/>
</dbReference>
<reference evidence="4 5" key="1">
    <citation type="submission" date="2023-03" db="EMBL/GenBank/DDBJ databases">
        <title>Mating type loci evolution in Malassezia.</title>
        <authorList>
            <person name="Coelho M.A."/>
        </authorList>
    </citation>
    <scope>NUCLEOTIDE SEQUENCE [LARGE SCALE GENOMIC DNA]</scope>
    <source>
        <strain evidence="4 5">CBS 13387</strain>
    </source>
</reference>
<dbReference type="InterPro" id="IPR018808">
    <property type="entry name" value="Muniscin_C"/>
</dbReference>
<gene>
    <name evidence="4" type="ORF">MARU1_002808</name>
</gene>
<proteinExistence type="predicted"/>
<feature type="domain" description="MHD" evidence="3">
    <location>
        <begin position="416"/>
        <end position="643"/>
    </location>
</feature>
<feature type="compositionally biased region" description="Basic and acidic residues" evidence="2">
    <location>
        <begin position="363"/>
        <end position="379"/>
    </location>
</feature>
<protein>
    <recommendedName>
        <fullName evidence="3">MHD domain-containing protein</fullName>
    </recommendedName>
</protein>
<dbReference type="InterPro" id="IPR028565">
    <property type="entry name" value="MHD"/>
</dbReference>
<accession>A0AAJ6CLA6</accession>
<name>A0AAJ6CLA6_9BASI</name>
<organism evidence="4 5">
    <name type="scientific">Malassezia arunalokei</name>
    <dbReference type="NCBI Taxonomy" id="1514897"/>
    <lineage>
        <taxon>Eukaryota</taxon>
        <taxon>Fungi</taxon>
        <taxon>Dikarya</taxon>
        <taxon>Basidiomycota</taxon>
        <taxon>Ustilaginomycotina</taxon>
        <taxon>Malasseziomycetes</taxon>
        <taxon>Malasseziales</taxon>
        <taxon>Malasseziaceae</taxon>
        <taxon>Malassezia</taxon>
    </lineage>
</organism>
<evidence type="ECO:0000313" key="5">
    <source>
        <dbReference type="Proteomes" id="UP001217582"/>
    </source>
</evidence>
<sequence length="643" mass="70307">MTDVPERGVGYVPALAHKDPRSGFVALQQRLRHARVFHDHLADYMAAQCEAEEAYIKHLQKAAKRFGDPAHIPVEYRPVYACLVDHFGQLAQLHTVFARQLQRQHDMLHTAPAHGAWSALPRHDEGMAPSIRELQSLESQLAKDQRKLEQKRTPAAQSKLAATQEALSRAQAAWQSRAPMALQAYEAADLERLTMLRDAAMHLAKGQSELARGLYDMARTTAQAAKAFDPRADMARFVGVQHMPHGIALPSEYMDASHRPQAAPTAIETPPLVGPREARPMPPPAPTAIETPPVPQAPPPQAPPQAPPAPPHEPPASLPAERPSAPPSAPRSAHLSFMPPDDAAEMTRIREQLRQHARPSSSRRREFRASSYDVSEHAHHPIVSPIIGSPFTSPMTEAWHESTPPSVPEREAAPAPVPIDVGVYERIHAVWRHGLLDQVRVVGEVRVAAPRRVRAVLRLAGDAHAQIHPAAGVTCTAPHVYELDVGDDMCALEYEVPLDQGDQVVPLLLQTQWRCEAQQSSVLVTHRPNPAVPPVVTAALQDVSFRISLPSDAHVTGGVMSEPIGDWDPATHTLSWHAHALEGRSAVRFPLATQGSPQDVHASWRLPAYTMSPLDVHVEAAGTPLAVAPMQRMTLAGRYQVVS</sequence>
<dbReference type="PANTHER" id="PTHR23065">
    <property type="entry name" value="PROLINE-SERINE-THREONINE PHOSPHATASE INTERACTING PROTEIN 1"/>
    <property type="match status" value="1"/>
</dbReference>
<dbReference type="Pfam" id="PF00611">
    <property type="entry name" value="FCH"/>
    <property type="match status" value="1"/>
</dbReference>
<dbReference type="Proteomes" id="UP001217582">
    <property type="component" value="Chromosome 5"/>
</dbReference>
<evidence type="ECO:0000256" key="2">
    <source>
        <dbReference type="SAM" id="MobiDB-lite"/>
    </source>
</evidence>
<dbReference type="PROSITE" id="PS51072">
    <property type="entry name" value="MHD"/>
    <property type="match status" value="1"/>
</dbReference>
<dbReference type="GO" id="GO:0032185">
    <property type="term" value="P:septin cytoskeleton organization"/>
    <property type="evidence" value="ECO:0007669"/>
    <property type="project" value="TreeGrafter"/>
</dbReference>
<feature type="region of interest" description="Disordered" evidence="2">
    <location>
        <begin position="255"/>
        <end position="339"/>
    </location>
</feature>
<dbReference type="GO" id="GO:0032153">
    <property type="term" value="C:cell division site"/>
    <property type="evidence" value="ECO:0007669"/>
    <property type="project" value="TreeGrafter"/>
</dbReference>
<dbReference type="InterPro" id="IPR027267">
    <property type="entry name" value="AH/BAR_dom_sf"/>
</dbReference>